<dbReference type="PANTHER" id="PTHR37423">
    <property type="entry name" value="SOLUBLE LYTIC MUREIN TRANSGLYCOSYLASE-RELATED"/>
    <property type="match status" value="1"/>
</dbReference>
<dbReference type="InterPro" id="IPR023346">
    <property type="entry name" value="Lysozyme-like_dom_sf"/>
</dbReference>
<evidence type="ECO:0000256" key="1">
    <source>
        <dbReference type="ARBA" id="ARBA00007734"/>
    </source>
</evidence>
<dbReference type="InterPro" id="IPR038215">
    <property type="entry name" value="TN5-like_N_sf"/>
</dbReference>
<reference evidence="4 5" key="1">
    <citation type="submission" date="2020-04" db="EMBL/GenBank/DDBJ databases">
        <title>Paraburkholderia sp. G-4-1-8 isolated from soil.</title>
        <authorList>
            <person name="Dahal R.H."/>
        </authorList>
    </citation>
    <scope>NUCLEOTIDE SEQUENCE [LARGE SCALE GENOMIC DNA]</scope>
    <source>
        <strain evidence="4 5">G-4-1-8</strain>
    </source>
</reference>
<evidence type="ECO:0000259" key="3">
    <source>
        <dbReference type="Pfam" id="PF14706"/>
    </source>
</evidence>
<dbReference type="CDD" id="cd00254">
    <property type="entry name" value="LT-like"/>
    <property type="match status" value="1"/>
</dbReference>
<dbReference type="EMBL" id="JABBFZ010000014">
    <property type="protein sequence ID" value="NML33349.1"/>
    <property type="molecule type" value="Genomic_DNA"/>
</dbReference>
<dbReference type="PANTHER" id="PTHR37423:SF2">
    <property type="entry name" value="MEMBRANE-BOUND LYTIC MUREIN TRANSGLYCOSYLASE C"/>
    <property type="match status" value="1"/>
</dbReference>
<dbReference type="Gene3D" id="1.10.246.40">
    <property type="entry name" value="Tn5 transposase, domain 1"/>
    <property type="match status" value="1"/>
</dbReference>
<comment type="caution">
    <text evidence="4">The sequence shown here is derived from an EMBL/GenBank/DDBJ whole genome shotgun (WGS) entry which is preliminary data.</text>
</comment>
<protein>
    <submittedName>
        <fullName evidence="4">Transglycosylase SLT domain-containing protein</fullName>
    </submittedName>
</protein>
<name>A0A7X9X986_9BURK</name>
<evidence type="ECO:0000313" key="5">
    <source>
        <dbReference type="Proteomes" id="UP000583127"/>
    </source>
</evidence>
<dbReference type="Gene3D" id="1.10.530.10">
    <property type="match status" value="1"/>
</dbReference>
<dbReference type="Proteomes" id="UP000583127">
    <property type="component" value="Unassembled WGS sequence"/>
</dbReference>
<dbReference type="SUPFAM" id="SSF53098">
    <property type="entry name" value="Ribonuclease H-like"/>
    <property type="match status" value="1"/>
</dbReference>
<organism evidence="4 5">
    <name type="scientific">Paraburkholderia antibiotica</name>
    <dbReference type="NCBI Taxonomy" id="2728839"/>
    <lineage>
        <taxon>Bacteria</taxon>
        <taxon>Pseudomonadati</taxon>
        <taxon>Pseudomonadota</taxon>
        <taxon>Betaproteobacteria</taxon>
        <taxon>Burkholderiales</taxon>
        <taxon>Burkholderiaceae</taxon>
        <taxon>Paraburkholderia</taxon>
    </lineage>
</organism>
<sequence>MNALALDTPCWTETEFTDLDLGDARLNRRARTLMERLAARPTAGVPQACRGWGETMASVPVWATGGVMYVIGGVMYVIGGHTLPARDSRVRVLGATPERSAVATRSGVAPAERPALQGSVGADTGAHAGAGFGANSNADADAAFDTPRAHGVVLNSAARELSTRPSRPRVSACADCNYATMEPLIRNVSHAVGVDPALVAAVIDVESGFNRRAVSPAGAQGLMQLMPATAQGLGVSDVYDPVQNVAAGTLYLDQMLRQFSGNLSYALAAYNAGEANVRSYGGIPPFAETQAYVPRVLSRYAAFKARGAPWHDIAEPEPRAVHMTLTEYR</sequence>
<feature type="domain" description="Transposase Tn5-like N-terminal" evidence="3">
    <location>
        <begin position="11"/>
        <end position="57"/>
    </location>
</feature>
<dbReference type="SUPFAM" id="SSF53955">
    <property type="entry name" value="Lysozyme-like"/>
    <property type="match status" value="1"/>
</dbReference>
<evidence type="ECO:0000259" key="2">
    <source>
        <dbReference type="Pfam" id="PF01464"/>
    </source>
</evidence>
<dbReference type="Pfam" id="PF14706">
    <property type="entry name" value="Tnp_DNA_bind"/>
    <property type="match status" value="1"/>
</dbReference>
<dbReference type="InterPro" id="IPR012337">
    <property type="entry name" value="RNaseH-like_sf"/>
</dbReference>
<dbReference type="Pfam" id="PF01464">
    <property type="entry name" value="SLT"/>
    <property type="match status" value="1"/>
</dbReference>
<dbReference type="AlphaFoldDB" id="A0A7X9X986"/>
<proteinExistence type="inferred from homology"/>
<comment type="similarity">
    <text evidence="1">Belongs to the transglycosylase Slt family.</text>
</comment>
<dbReference type="InterPro" id="IPR014735">
    <property type="entry name" value="Transposase_Tn5-like_N"/>
</dbReference>
<evidence type="ECO:0000313" key="4">
    <source>
        <dbReference type="EMBL" id="NML33349.1"/>
    </source>
</evidence>
<keyword evidence="5" id="KW-1185">Reference proteome</keyword>
<dbReference type="InterPro" id="IPR008258">
    <property type="entry name" value="Transglycosylase_SLT_dom_1"/>
</dbReference>
<feature type="domain" description="Transglycosylase SLT" evidence="2">
    <location>
        <begin position="185"/>
        <end position="289"/>
    </location>
</feature>
<gene>
    <name evidence="4" type="ORF">HHL14_21245</name>
</gene>
<accession>A0A7X9X986</accession>